<feature type="non-terminal residue" evidence="5">
    <location>
        <position position="1"/>
    </location>
</feature>
<dbReference type="PANTHER" id="PTHR39344">
    <property type="entry name" value="UPF0182 PROTEIN SLL1060"/>
    <property type="match status" value="1"/>
</dbReference>
<keyword evidence="2" id="KW-0812">Transmembrane</keyword>
<gene>
    <name evidence="5" type="ORF">S03H2_13341</name>
</gene>
<dbReference type="AlphaFoldDB" id="X1FVX3"/>
<evidence type="ECO:0000256" key="2">
    <source>
        <dbReference type="ARBA" id="ARBA00022692"/>
    </source>
</evidence>
<protein>
    <submittedName>
        <fullName evidence="5">Uncharacterized protein</fullName>
    </submittedName>
</protein>
<evidence type="ECO:0000256" key="4">
    <source>
        <dbReference type="ARBA" id="ARBA00023136"/>
    </source>
</evidence>
<keyword evidence="4" id="KW-0472">Membrane</keyword>
<evidence type="ECO:0000256" key="1">
    <source>
        <dbReference type="ARBA" id="ARBA00022475"/>
    </source>
</evidence>
<accession>X1FVX3</accession>
<sequence>ESRVVYYRNIQERVNHLAPFLKLDSDPYLVVIEGRLFWIQDAYTTTDRYPYSEPLGGGLNYIRNSVKAVIDAYDGSVTFYVTDPEDALIRTYQAIFPNLFVPAGQMPESLRVHLRYPEDMFNIQAAVYQTYHMEDARVFYNKEDLWAIPKELYFGTQQSMEPYYIIMRLPDEEKAEFLLMLPFTPENKNNTIGWLAARCDGENYGKLLAYHFPKERLVYGPSQIENRIGQDTDITEQLALWGRGGSRVIRGNLLLIPLGGSILYVEPVFLEAETGGLPELKRVIVAAGEQIAMELTLEKSIATIFLPEFPSGDEAPPTEVVVIPPVLPESEEPVSAEIADLIEEAQLHYNQALQYLQAGDWAGYGEELEALEAVLDQLAELAAAE</sequence>
<dbReference type="GO" id="GO:0016020">
    <property type="term" value="C:membrane"/>
    <property type="evidence" value="ECO:0007669"/>
    <property type="project" value="InterPro"/>
</dbReference>
<dbReference type="InterPro" id="IPR005372">
    <property type="entry name" value="UPF0182"/>
</dbReference>
<organism evidence="5">
    <name type="scientific">marine sediment metagenome</name>
    <dbReference type="NCBI Taxonomy" id="412755"/>
    <lineage>
        <taxon>unclassified sequences</taxon>
        <taxon>metagenomes</taxon>
        <taxon>ecological metagenomes</taxon>
    </lineage>
</organism>
<comment type="caution">
    <text evidence="5">The sequence shown here is derived from an EMBL/GenBank/DDBJ whole genome shotgun (WGS) entry which is preliminary data.</text>
</comment>
<evidence type="ECO:0000256" key="3">
    <source>
        <dbReference type="ARBA" id="ARBA00022989"/>
    </source>
</evidence>
<dbReference type="GO" id="GO:0005576">
    <property type="term" value="C:extracellular region"/>
    <property type="evidence" value="ECO:0007669"/>
    <property type="project" value="TreeGrafter"/>
</dbReference>
<dbReference type="EMBL" id="BARU01006773">
    <property type="protein sequence ID" value="GAH36700.1"/>
    <property type="molecule type" value="Genomic_DNA"/>
</dbReference>
<dbReference type="PANTHER" id="PTHR39344:SF1">
    <property type="entry name" value="UPF0182 PROTEIN SLL1060"/>
    <property type="match status" value="1"/>
</dbReference>
<keyword evidence="3" id="KW-1133">Transmembrane helix</keyword>
<dbReference type="Pfam" id="PF03699">
    <property type="entry name" value="UPF0182"/>
    <property type="match status" value="1"/>
</dbReference>
<proteinExistence type="predicted"/>
<evidence type="ECO:0000313" key="5">
    <source>
        <dbReference type="EMBL" id="GAH36700.1"/>
    </source>
</evidence>
<name>X1FVX3_9ZZZZ</name>
<keyword evidence="1" id="KW-1003">Cell membrane</keyword>
<reference evidence="5" key="1">
    <citation type="journal article" date="2014" name="Front. Microbiol.">
        <title>High frequency of phylogenetically diverse reductive dehalogenase-homologous genes in deep subseafloor sedimentary metagenomes.</title>
        <authorList>
            <person name="Kawai M."/>
            <person name="Futagami T."/>
            <person name="Toyoda A."/>
            <person name="Takaki Y."/>
            <person name="Nishi S."/>
            <person name="Hori S."/>
            <person name="Arai W."/>
            <person name="Tsubouchi T."/>
            <person name="Morono Y."/>
            <person name="Uchiyama I."/>
            <person name="Ito T."/>
            <person name="Fujiyama A."/>
            <person name="Inagaki F."/>
            <person name="Takami H."/>
        </authorList>
    </citation>
    <scope>NUCLEOTIDE SEQUENCE</scope>
    <source>
        <strain evidence="5">Expedition CK06-06</strain>
    </source>
</reference>